<dbReference type="InterPro" id="IPR001633">
    <property type="entry name" value="EAL_dom"/>
</dbReference>
<evidence type="ECO:0000259" key="4">
    <source>
        <dbReference type="PROSITE" id="PS50887"/>
    </source>
</evidence>
<keyword evidence="7" id="KW-1185">Reference proteome</keyword>
<sequence>MEKSTTYKKLITKIILFTLVITLSVAFLYGEYLKRDAIEKLTKIDAKKTSKLIFQSLYSAMEKGWNKKDLTNIINRINTIDEEMSVNVYRSPIVAKVYGEIENDKKVRKANPFVKKALNNTEILNIIDESLIQFYYPIVAKDQCLKCHINAKEGDVLGVIDISYPVRDLKVSLTSMINFFVIFIILFSIVLFIALYFEFDKYLVKPIKIFVNKINQITDEKDIKQRVDLSNKIEELSSMQKVFNKMLDSLEYQFYNDELTSLPNRKRLLEVVNKNNYASLMLINIDKFQEINDLYGDETGNNLLVHISELLEENSPKSSNLFKLHADEYALYYEQDISLEELQSLALYLIEIIEKNIFVVNEGNEAHVNVSVGIAVGNEALLTNADIALKIAKRKRQKFILYDSSMKIEHEYEQNLKWGKKIKDAIKDDRIVPLFQPIVNTQTQEVIKYESLIRLKDESGELISPIHFLDLAKKNKLYPQLTMIMVRKTFEKFSKIDKKISINLSVDDILNKEVYDCIMTHLKISNFGQRVVFELIESEGIENFDEVLNFIEEVKTYGCQISIDDFGTGYSNFEYLMKLKVDYIKIDASMIKNIDVNKDSQMVTETILDFANKMGIETIAEFIHSKNVYEKVKELGIHYAQGYYFGEPMSLD</sequence>
<dbReference type="CDD" id="cd01949">
    <property type="entry name" value="GGDEF"/>
    <property type="match status" value="1"/>
</dbReference>
<evidence type="ECO:0000256" key="1">
    <source>
        <dbReference type="SAM" id="Phobius"/>
    </source>
</evidence>
<reference evidence="5 8" key="2">
    <citation type="submission" date="2018-08" db="EMBL/GenBank/DDBJ databases">
        <title>Complete genome of the Arcobacter molluscorum type strain LMG 25693.</title>
        <authorList>
            <person name="Miller W.G."/>
            <person name="Yee E."/>
            <person name="Bono J.L."/>
        </authorList>
    </citation>
    <scope>NUCLEOTIDE SEQUENCE [LARGE SCALE GENOMIC DNA]</scope>
    <source>
        <strain evidence="5 8">CECT 7696</strain>
    </source>
</reference>
<dbReference type="Gene3D" id="3.30.70.270">
    <property type="match status" value="1"/>
</dbReference>
<accession>A0A2G1DFH2</accession>
<dbReference type="SMART" id="SM00267">
    <property type="entry name" value="GGDEF"/>
    <property type="match status" value="1"/>
</dbReference>
<evidence type="ECO:0000313" key="6">
    <source>
        <dbReference type="EMBL" id="PHO17252.1"/>
    </source>
</evidence>
<keyword evidence="1" id="KW-0472">Membrane</keyword>
<dbReference type="PANTHER" id="PTHR33121">
    <property type="entry name" value="CYCLIC DI-GMP PHOSPHODIESTERASE PDEF"/>
    <property type="match status" value="1"/>
</dbReference>
<evidence type="ECO:0000313" key="5">
    <source>
        <dbReference type="EMBL" id="AXX93594.1"/>
    </source>
</evidence>
<dbReference type="PANTHER" id="PTHR33121:SF71">
    <property type="entry name" value="OXYGEN SENSOR PROTEIN DOSP"/>
    <property type="match status" value="1"/>
</dbReference>
<feature type="domain" description="HAMP" evidence="3">
    <location>
        <begin position="201"/>
        <end position="255"/>
    </location>
</feature>
<proteinExistence type="predicted"/>
<dbReference type="PROSITE" id="PS50887">
    <property type="entry name" value="GGDEF"/>
    <property type="match status" value="1"/>
</dbReference>
<organism evidence="6 7">
    <name type="scientific">Malaciobacter molluscorum LMG 25693</name>
    <dbReference type="NCBI Taxonomy" id="870501"/>
    <lineage>
        <taxon>Bacteria</taxon>
        <taxon>Pseudomonadati</taxon>
        <taxon>Campylobacterota</taxon>
        <taxon>Epsilonproteobacteria</taxon>
        <taxon>Campylobacterales</taxon>
        <taxon>Arcobacteraceae</taxon>
        <taxon>Malaciobacter</taxon>
    </lineage>
</organism>
<name>A0A2G1DFH2_9BACT</name>
<feature type="transmembrane region" description="Helical" evidence="1">
    <location>
        <begin position="14"/>
        <end position="33"/>
    </location>
</feature>
<dbReference type="PROSITE" id="PS50883">
    <property type="entry name" value="EAL"/>
    <property type="match status" value="1"/>
</dbReference>
<dbReference type="Gene3D" id="3.20.20.450">
    <property type="entry name" value="EAL domain"/>
    <property type="match status" value="1"/>
</dbReference>
<dbReference type="Proteomes" id="UP000262712">
    <property type="component" value="Chromosome"/>
</dbReference>
<keyword evidence="1" id="KW-1133">Transmembrane helix</keyword>
<dbReference type="InterPro" id="IPR029787">
    <property type="entry name" value="Nucleotide_cyclase"/>
</dbReference>
<feature type="domain" description="EAL" evidence="2">
    <location>
        <begin position="415"/>
        <end position="652"/>
    </location>
</feature>
<dbReference type="PROSITE" id="PS50885">
    <property type="entry name" value="HAMP"/>
    <property type="match status" value="1"/>
</dbReference>
<dbReference type="InterPro" id="IPR050706">
    <property type="entry name" value="Cyclic-di-GMP_PDE-like"/>
</dbReference>
<gene>
    <name evidence="5" type="ORF">AMOL_2655</name>
    <name evidence="6" type="ORF">CPU12_11120</name>
</gene>
<evidence type="ECO:0000313" key="8">
    <source>
        <dbReference type="Proteomes" id="UP000262712"/>
    </source>
</evidence>
<dbReference type="AlphaFoldDB" id="A0A2G1DFH2"/>
<dbReference type="GO" id="GO:0016020">
    <property type="term" value="C:membrane"/>
    <property type="evidence" value="ECO:0007669"/>
    <property type="project" value="InterPro"/>
</dbReference>
<protein>
    <submittedName>
        <fullName evidence="5 6">Diguanylate cyclase</fullName>
    </submittedName>
</protein>
<dbReference type="Gene3D" id="3.30.450.290">
    <property type="match status" value="1"/>
</dbReference>
<dbReference type="InterPro" id="IPR043128">
    <property type="entry name" value="Rev_trsase/Diguanyl_cyclase"/>
</dbReference>
<dbReference type="CDD" id="cd01948">
    <property type="entry name" value="EAL"/>
    <property type="match status" value="1"/>
</dbReference>
<dbReference type="GO" id="GO:0071111">
    <property type="term" value="F:cyclic-guanylate-specific phosphodiesterase activity"/>
    <property type="evidence" value="ECO:0007669"/>
    <property type="project" value="InterPro"/>
</dbReference>
<dbReference type="SMART" id="SM00052">
    <property type="entry name" value="EAL"/>
    <property type="match status" value="1"/>
</dbReference>
<evidence type="ECO:0000259" key="3">
    <source>
        <dbReference type="PROSITE" id="PS50885"/>
    </source>
</evidence>
<dbReference type="Pfam" id="PF00990">
    <property type="entry name" value="GGDEF"/>
    <property type="match status" value="1"/>
</dbReference>
<dbReference type="InterPro" id="IPR035919">
    <property type="entry name" value="EAL_sf"/>
</dbReference>
<dbReference type="GO" id="GO:0007165">
    <property type="term" value="P:signal transduction"/>
    <property type="evidence" value="ECO:0007669"/>
    <property type="project" value="InterPro"/>
</dbReference>
<feature type="domain" description="GGDEF" evidence="4">
    <location>
        <begin position="276"/>
        <end position="404"/>
    </location>
</feature>
<dbReference type="SUPFAM" id="SSF55073">
    <property type="entry name" value="Nucleotide cyclase"/>
    <property type="match status" value="1"/>
</dbReference>
<keyword evidence="1" id="KW-0812">Transmembrane</keyword>
<dbReference type="InterPro" id="IPR000160">
    <property type="entry name" value="GGDEF_dom"/>
</dbReference>
<evidence type="ECO:0000259" key="2">
    <source>
        <dbReference type="PROSITE" id="PS50883"/>
    </source>
</evidence>
<dbReference type="RefSeq" id="WP_099343196.1">
    <property type="nucleotide sequence ID" value="NZ_CP032098.1"/>
</dbReference>
<dbReference type="Gene3D" id="6.10.340.10">
    <property type="match status" value="1"/>
</dbReference>
<dbReference type="EMBL" id="NXFY01000020">
    <property type="protein sequence ID" value="PHO17252.1"/>
    <property type="molecule type" value="Genomic_DNA"/>
</dbReference>
<feature type="transmembrane region" description="Helical" evidence="1">
    <location>
        <begin position="177"/>
        <end position="197"/>
    </location>
</feature>
<evidence type="ECO:0000313" key="7">
    <source>
        <dbReference type="Proteomes" id="UP000221222"/>
    </source>
</evidence>
<dbReference type="EMBL" id="CP032098">
    <property type="protein sequence ID" value="AXX93594.1"/>
    <property type="molecule type" value="Genomic_DNA"/>
</dbReference>
<dbReference type="SUPFAM" id="SSF141868">
    <property type="entry name" value="EAL domain-like"/>
    <property type="match status" value="1"/>
</dbReference>
<reference evidence="6 7" key="1">
    <citation type="submission" date="2017-09" db="EMBL/GenBank/DDBJ databases">
        <title>Arcobacter canalis sp. nov., a new species isolated from a water canal contaminated with urban sewage.</title>
        <authorList>
            <person name="Perez-Cataluna A."/>
            <person name="Salas-Masso N."/>
            <person name="Figueras M.J."/>
        </authorList>
    </citation>
    <scope>NUCLEOTIDE SEQUENCE [LARGE SCALE GENOMIC DNA]</scope>
    <source>
        <strain evidence="6 7">F98-3</strain>
    </source>
</reference>
<dbReference type="NCBIfam" id="TIGR00254">
    <property type="entry name" value="GGDEF"/>
    <property type="match status" value="1"/>
</dbReference>
<dbReference type="KEGG" id="amol:AMOL_2655"/>
<dbReference type="Proteomes" id="UP000221222">
    <property type="component" value="Unassembled WGS sequence"/>
</dbReference>
<dbReference type="SMART" id="SM00304">
    <property type="entry name" value="HAMP"/>
    <property type="match status" value="1"/>
</dbReference>
<dbReference type="InterPro" id="IPR003660">
    <property type="entry name" value="HAMP_dom"/>
</dbReference>
<dbReference type="Pfam" id="PF00563">
    <property type="entry name" value="EAL"/>
    <property type="match status" value="1"/>
</dbReference>